<evidence type="ECO:0000313" key="2">
    <source>
        <dbReference type="Proteomes" id="UP000052023"/>
    </source>
</evidence>
<accession>A0A0R3N3Z3</accession>
<reference evidence="1 2" key="1">
    <citation type="submission" date="2014-03" db="EMBL/GenBank/DDBJ databases">
        <title>Bradyrhizobium valentinum sp. nov., isolated from effective nodules of Lupinus mariae-josephae, a lupine endemic of basic-lime soils in Eastern Spain.</title>
        <authorList>
            <person name="Duran D."/>
            <person name="Rey L."/>
            <person name="Navarro A."/>
            <person name="Busquets A."/>
            <person name="Imperial J."/>
            <person name="Ruiz-Argueso T."/>
        </authorList>
    </citation>
    <scope>NUCLEOTIDE SEQUENCE [LARGE SCALE GENOMIC DNA]</scope>
    <source>
        <strain evidence="1 2">Ro19</strain>
    </source>
</reference>
<proteinExistence type="predicted"/>
<sequence>MAGNNHVDPALRRIKLQVLDVMKDMDRLLAKPDRLCIRIILRPRPFIDVPPDCNNRRNPAESVDDFGAADVTGMDDVGYAGQPLLGFRTQNPVCIRDNSDSKHDGWS</sequence>
<organism evidence="1 2">
    <name type="scientific">Bradyrhizobium retamae</name>
    <dbReference type="NCBI Taxonomy" id="1300035"/>
    <lineage>
        <taxon>Bacteria</taxon>
        <taxon>Pseudomonadati</taxon>
        <taxon>Pseudomonadota</taxon>
        <taxon>Alphaproteobacteria</taxon>
        <taxon>Hyphomicrobiales</taxon>
        <taxon>Nitrobacteraceae</taxon>
        <taxon>Bradyrhizobium</taxon>
    </lineage>
</organism>
<dbReference type="AlphaFoldDB" id="A0A0R3N3Z3"/>
<protein>
    <submittedName>
        <fullName evidence="1">Uncharacterized protein</fullName>
    </submittedName>
</protein>
<gene>
    <name evidence="1" type="ORF">CQ13_22330</name>
</gene>
<comment type="caution">
    <text evidence="1">The sequence shown here is derived from an EMBL/GenBank/DDBJ whole genome shotgun (WGS) entry which is preliminary data.</text>
</comment>
<dbReference type="EMBL" id="LLYA01000113">
    <property type="protein sequence ID" value="KRR27208.1"/>
    <property type="molecule type" value="Genomic_DNA"/>
</dbReference>
<dbReference type="Proteomes" id="UP000052023">
    <property type="component" value="Unassembled WGS sequence"/>
</dbReference>
<keyword evidence="2" id="KW-1185">Reference proteome</keyword>
<evidence type="ECO:0000313" key="1">
    <source>
        <dbReference type="EMBL" id="KRR27208.1"/>
    </source>
</evidence>
<name>A0A0R3N3Z3_9BRAD</name>